<evidence type="ECO:0000313" key="2">
    <source>
        <dbReference type="Proteomes" id="UP001206128"/>
    </source>
</evidence>
<sequence>MRAHIFGRMSKNWERNRCGHAAKSVWANRRLVLVTGAYLFVCADPGAGPLDTFAFGPHRHVPSTVGLGLVDRGLPESATASA</sequence>
<proteinExistence type="predicted"/>
<gene>
    <name evidence="1" type="ORF">LX83_001494</name>
</gene>
<dbReference type="EMBL" id="JAMTCK010000003">
    <property type="protein sequence ID" value="MCP2164654.1"/>
    <property type="molecule type" value="Genomic_DNA"/>
</dbReference>
<name>A0AAE3GCK0_9PSEU</name>
<dbReference type="RefSeq" id="WP_253768508.1">
    <property type="nucleotide sequence ID" value="NZ_JAMTCK010000003.1"/>
</dbReference>
<accession>A0AAE3GCK0</accession>
<evidence type="ECO:0000313" key="1">
    <source>
        <dbReference type="EMBL" id="MCP2164654.1"/>
    </source>
</evidence>
<reference evidence="1" key="1">
    <citation type="submission" date="2022-06" db="EMBL/GenBank/DDBJ databases">
        <title>Genomic Encyclopedia of Archaeal and Bacterial Type Strains, Phase II (KMG-II): from individual species to whole genera.</title>
        <authorList>
            <person name="Goeker M."/>
        </authorList>
    </citation>
    <scope>NUCLEOTIDE SEQUENCE</scope>
    <source>
        <strain evidence="1">DSM 43935</strain>
    </source>
</reference>
<comment type="caution">
    <text evidence="1">The sequence shown here is derived from an EMBL/GenBank/DDBJ whole genome shotgun (WGS) entry which is preliminary data.</text>
</comment>
<organism evidence="1 2">
    <name type="scientific">Goodfellowiella coeruleoviolacea</name>
    <dbReference type="NCBI Taxonomy" id="334858"/>
    <lineage>
        <taxon>Bacteria</taxon>
        <taxon>Bacillati</taxon>
        <taxon>Actinomycetota</taxon>
        <taxon>Actinomycetes</taxon>
        <taxon>Pseudonocardiales</taxon>
        <taxon>Pseudonocardiaceae</taxon>
        <taxon>Goodfellowiella</taxon>
    </lineage>
</organism>
<dbReference type="Proteomes" id="UP001206128">
    <property type="component" value="Unassembled WGS sequence"/>
</dbReference>
<protein>
    <submittedName>
        <fullName evidence="1">Uncharacterized protein</fullName>
    </submittedName>
</protein>
<keyword evidence="2" id="KW-1185">Reference proteome</keyword>
<dbReference type="AlphaFoldDB" id="A0AAE3GCK0"/>